<keyword evidence="3" id="KW-1185">Reference proteome</keyword>
<comment type="caution">
    <text evidence="2">The sequence shown here is derived from an EMBL/GenBank/DDBJ whole genome shotgun (WGS) entry which is preliminary data.</text>
</comment>
<gene>
    <name evidence="2" type="ORF">PHET_10731</name>
</gene>
<evidence type="ECO:0000313" key="2">
    <source>
        <dbReference type="EMBL" id="KAF5395960.1"/>
    </source>
</evidence>
<accession>A0A8J4STI9</accession>
<dbReference type="AlphaFoldDB" id="A0A8J4STI9"/>
<protein>
    <submittedName>
        <fullName evidence="2">Uncharacterized protein</fullName>
    </submittedName>
</protein>
<feature type="region of interest" description="Disordered" evidence="1">
    <location>
        <begin position="18"/>
        <end position="43"/>
    </location>
</feature>
<name>A0A8J4STI9_9TREM</name>
<evidence type="ECO:0000256" key="1">
    <source>
        <dbReference type="SAM" id="MobiDB-lite"/>
    </source>
</evidence>
<evidence type="ECO:0000313" key="3">
    <source>
        <dbReference type="Proteomes" id="UP000748531"/>
    </source>
</evidence>
<dbReference type="Proteomes" id="UP000748531">
    <property type="component" value="Unassembled WGS sequence"/>
</dbReference>
<reference evidence="2" key="1">
    <citation type="submission" date="2019-05" db="EMBL/GenBank/DDBJ databases">
        <title>Annotation for the trematode Paragonimus heterotremus.</title>
        <authorList>
            <person name="Choi Y.-J."/>
        </authorList>
    </citation>
    <scope>NUCLEOTIDE SEQUENCE</scope>
    <source>
        <strain evidence="2">LC</strain>
    </source>
</reference>
<sequence>MSRREAALILGVSYEHRSDTKDRCGNPIETKPVLSTNLKEQDP</sequence>
<dbReference type="EMBL" id="LUCH01009671">
    <property type="protein sequence ID" value="KAF5395960.1"/>
    <property type="molecule type" value="Genomic_DNA"/>
</dbReference>
<organism evidence="2 3">
    <name type="scientific">Paragonimus heterotremus</name>
    <dbReference type="NCBI Taxonomy" id="100268"/>
    <lineage>
        <taxon>Eukaryota</taxon>
        <taxon>Metazoa</taxon>
        <taxon>Spiralia</taxon>
        <taxon>Lophotrochozoa</taxon>
        <taxon>Platyhelminthes</taxon>
        <taxon>Trematoda</taxon>
        <taxon>Digenea</taxon>
        <taxon>Plagiorchiida</taxon>
        <taxon>Troglotremata</taxon>
        <taxon>Troglotrematidae</taxon>
        <taxon>Paragonimus</taxon>
    </lineage>
</organism>
<proteinExistence type="predicted"/>
<feature type="compositionally biased region" description="Polar residues" evidence="1">
    <location>
        <begin position="33"/>
        <end position="43"/>
    </location>
</feature>